<dbReference type="EMBL" id="JAWWNJ010000040">
    <property type="protein sequence ID" value="KAK7021014.1"/>
    <property type="molecule type" value="Genomic_DNA"/>
</dbReference>
<accession>A0AAW0B4T7</accession>
<name>A0AAW0B4T7_9AGAR</name>
<proteinExistence type="predicted"/>
<comment type="caution">
    <text evidence="1">The sequence shown here is derived from an EMBL/GenBank/DDBJ whole genome shotgun (WGS) entry which is preliminary data.</text>
</comment>
<keyword evidence="2" id="KW-1185">Reference proteome</keyword>
<gene>
    <name evidence="1" type="ORF">R3P38DRAFT_3197570</name>
</gene>
<evidence type="ECO:0000313" key="1">
    <source>
        <dbReference type="EMBL" id="KAK7021014.1"/>
    </source>
</evidence>
<sequence length="320" mass="36263">MHTLSTLEVDVIKRDRVVDKRARDVNINRVTSFVVKAAKRQLDSVPPRALSLPSLISTYRQRQRRTAAFNCLCAFPTRPRIGTALQREDPRRCHRLPYQPPRRRAATRTLYASSRNVAALEIHCVNNVVIIVNKSTKFAVYKRVKLGLPFLAEVASEDLRDTVRALKAVPPKSSSKGYKPGKPGTFDTVLVRTRPRAEGAPPTDGLSVARVRVIFKIPTHIIPESPSCAYVDWFRPLQSPPTDGIGMHKLSLSSRNHQQNSEVIPLSQILRSCHLIPRFGKSANRSWTSDSVLDEAKEVYLNPYLRHHDFHLFRYQVAVH</sequence>
<reference evidence="1 2" key="1">
    <citation type="journal article" date="2024" name="J Genomics">
        <title>Draft genome sequencing and assembly of Favolaschia claudopus CIRM-BRFM 2984 isolated from oak limbs.</title>
        <authorList>
            <person name="Navarro D."/>
            <person name="Drula E."/>
            <person name="Chaduli D."/>
            <person name="Cazenave R."/>
            <person name="Ahrendt S."/>
            <person name="Wang J."/>
            <person name="Lipzen A."/>
            <person name="Daum C."/>
            <person name="Barry K."/>
            <person name="Grigoriev I.V."/>
            <person name="Favel A."/>
            <person name="Rosso M.N."/>
            <person name="Martin F."/>
        </authorList>
    </citation>
    <scope>NUCLEOTIDE SEQUENCE [LARGE SCALE GENOMIC DNA]</scope>
    <source>
        <strain evidence="1 2">CIRM-BRFM 2984</strain>
    </source>
</reference>
<protein>
    <submittedName>
        <fullName evidence="1">Uncharacterized protein</fullName>
    </submittedName>
</protein>
<dbReference type="AlphaFoldDB" id="A0AAW0B4T7"/>
<dbReference type="Proteomes" id="UP001362999">
    <property type="component" value="Unassembled WGS sequence"/>
</dbReference>
<organism evidence="1 2">
    <name type="scientific">Favolaschia claudopus</name>
    <dbReference type="NCBI Taxonomy" id="2862362"/>
    <lineage>
        <taxon>Eukaryota</taxon>
        <taxon>Fungi</taxon>
        <taxon>Dikarya</taxon>
        <taxon>Basidiomycota</taxon>
        <taxon>Agaricomycotina</taxon>
        <taxon>Agaricomycetes</taxon>
        <taxon>Agaricomycetidae</taxon>
        <taxon>Agaricales</taxon>
        <taxon>Marasmiineae</taxon>
        <taxon>Mycenaceae</taxon>
        <taxon>Favolaschia</taxon>
    </lineage>
</organism>
<evidence type="ECO:0000313" key="2">
    <source>
        <dbReference type="Proteomes" id="UP001362999"/>
    </source>
</evidence>